<evidence type="ECO:0000313" key="5">
    <source>
        <dbReference type="Proteomes" id="UP001186944"/>
    </source>
</evidence>
<dbReference type="EMBL" id="VSWD01000011">
    <property type="protein sequence ID" value="KAK3087182.1"/>
    <property type="molecule type" value="Genomic_DNA"/>
</dbReference>
<dbReference type="CDD" id="cd01450">
    <property type="entry name" value="vWFA_subfamily_ECM"/>
    <property type="match status" value="1"/>
</dbReference>
<feature type="signal peptide" evidence="1">
    <location>
        <begin position="1"/>
        <end position="24"/>
    </location>
</feature>
<evidence type="ECO:0000259" key="2">
    <source>
        <dbReference type="PROSITE" id="PS50234"/>
    </source>
</evidence>
<gene>
    <name evidence="4" type="ORF">FSP39_002770</name>
</gene>
<dbReference type="Gene3D" id="3.40.50.410">
    <property type="entry name" value="von Willebrand factor, type A domain"/>
    <property type="match status" value="1"/>
</dbReference>
<dbReference type="InterPro" id="IPR002035">
    <property type="entry name" value="VWF_A"/>
</dbReference>
<dbReference type="GO" id="GO:0005576">
    <property type="term" value="C:extracellular region"/>
    <property type="evidence" value="ECO:0007669"/>
    <property type="project" value="InterPro"/>
</dbReference>
<dbReference type="AlphaFoldDB" id="A0AA88XRE1"/>
<comment type="caution">
    <text evidence="4">The sequence shown here is derived from an EMBL/GenBank/DDBJ whole genome shotgun (WGS) entry which is preliminary data.</text>
</comment>
<name>A0AA88XRE1_PINIB</name>
<sequence>MVVMSRVSVFSFVCLVSFVHYCGCQVDRTRQRDAYGQLVVDTTLEILRDSCIVQDHLFLRRLAYFESNFGIKNSFGSNNGGIWRVTKAMFNVTKSASSRLQPLLTKIKTSLGVDWSTLTYDDMRTPLYSALAAVMYIDNVSLEPIPAKLEYQAAFWQKYYNPVGDTNQFTATIQTLIEGCSNANQADIVFILETSSRMTVKDLAQAKNLMTTIINELNIAPNLTRVALVTFGSSAQVKLHLNTKTDKSGIISEINKLISTSGSVNTIDALKITRNEVFKESNGARKEASHTTILLTKSRPDDPVGVTMESSLFTGSGSVLYVLGVGVGGNDSSLRDSASSPQCGHFIHASTFDELMNHEAEIMEKNCEEAALLHDGIYLYPCNVDALIKVPYSPYGHHITVTLSKGERTLYGSSSYKLPDETIYDVKETVSPKSPWTIFWKNHSDFFVNVKSTFGQTCTGTYRVNVTVGQHTTVPPSTTIQTTTSHTTGQIGCNFGNNKNVAPHPSDPTRFYLCDPKGQRLTVQCPPKEWFCTATNMCEKNCSVPPGSISKSPGVPSPPTQSTGPHIVLVFTTKSFAGTASGLSTPGIFIRTTTPNSTGQTNTGVPAPTSAPNGVIQPLTTPGASKIHLVFSHPQQTFAAGATPIQTAFPTPSSGASKIHLVFGQSSQAPLPATAAVHTTQSSATAAAVHTTQNSQHTTSSCNKNPCTADALLRGELLFAACDESSFYHCSGLVGGAQLEHCPTDKIFNPAINGCVNKYVFDENSRQLVKNIKNPCKNVTGDAFFAHPLDQTKFIHCDGHWNGFMSSCPSGEVYFALSNTCIGAAVVG</sequence>
<feature type="domain" description="Chitin-binding type-2" evidence="3">
    <location>
        <begin position="773"/>
        <end position="828"/>
    </location>
</feature>
<organism evidence="4 5">
    <name type="scientific">Pinctada imbricata</name>
    <name type="common">Atlantic pearl-oyster</name>
    <name type="synonym">Pinctada martensii</name>
    <dbReference type="NCBI Taxonomy" id="66713"/>
    <lineage>
        <taxon>Eukaryota</taxon>
        <taxon>Metazoa</taxon>
        <taxon>Spiralia</taxon>
        <taxon>Lophotrochozoa</taxon>
        <taxon>Mollusca</taxon>
        <taxon>Bivalvia</taxon>
        <taxon>Autobranchia</taxon>
        <taxon>Pteriomorphia</taxon>
        <taxon>Pterioida</taxon>
        <taxon>Pterioidea</taxon>
        <taxon>Pteriidae</taxon>
        <taxon>Pinctada</taxon>
    </lineage>
</organism>
<dbReference type="SMART" id="SM00494">
    <property type="entry name" value="ChtBD2"/>
    <property type="match status" value="3"/>
</dbReference>
<proteinExistence type="predicted"/>
<dbReference type="GO" id="GO:0008061">
    <property type="term" value="F:chitin binding"/>
    <property type="evidence" value="ECO:0007669"/>
    <property type="project" value="InterPro"/>
</dbReference>
<dbReference type="SUPFAM" id="SSF57625">
    <property type="entry name" value="Invertebrate chitin-binding proteins"/>
    <property type="match status" value="2"/>
</dbReference>
<dbReference type="InterPro" id="IPR036508">
    <property type="entry name" value="Chitin-bd_dom_sf"/>
</dbReference>
<dbReference type="PANTHER" id="PTHR24020">
    <property type="entry name" value="COLLAGEN ALPHA"/>
    <property type="match status" value="1"/>
</dbReference>
<evidence type="ECO:0000313" key="4">
    <source>
        <dbReference type="EMBL" id="KAK3087182.1"/>
    </source>
</evidence>
<evidence type="ECO:0000259" key="3">
    <source>
        <dbReference type="PROSITE" id="PS50940"/>
    </source>
</evidence>
<keyword evidence="5" id="KW-1185">Reference proteome</keyword>
<evidence type="ECO:0000256" key="1">
    <source>
        <dbReference type="SAM" id="SignalP"/>
    </source>
</evidence>
<dbReference type="InterPro" id="IPR002557">
    <property type="entry name" value="Chitin-bd_dom"/>
</dbReference>
<dbReference type="InterPro" id="IPR050525">
    <property type="entry name" value="ECM_Assembly_Org"/>
</dbReference>
<dbReference type="InterPro" id="IPR036465">
    <property type="entry name" value="vWFA_dom_sf"/>
</dbReference>
<feature type="chain" id="PRO_5041716812" evidence="1">
    <location>
        <begin position="25"/>
        <end position="828"/>
    </location>
</feature>
<reference evidence="4" key="1">
    <citation type="submission" date="2019-08" db="EMBL/GenBank/DDBJ databases">
        <title>The improved chromosome-level genome for the pearl oyster Pinctada fucata martensii using PacBio sequencing and Hi-C.</title>
        <authorList>
            <person name="Zheng Z."/>
        </authorList>
    </citation>
    <scope>NUCLEOTIDE SEQUENCE</scope>
    <source>
        <strain evidence="4">ZZ-2019</strain>
        <tissue evidence="4">Adductor muscle</tissue>
    </source>
</reference>
<dbReference type="PROSITE" id="PS50234">
    <property type="entry name" value="VWFA"/>
    <property type="match status" value="1"/>
</dbReference>
<dbReference type="PROSITE" id="PS50940">
    <property type="entry name" value="CHIT_BIND_II"/>
    <property type="match status" value="1"/>
</dbReference>
<dbReference type="SUPFAM" id="SSF53300">
    <property type="entry name" value="vWA-like"/>
    <property type="match status" value="1"/>
</dbReference>
<dbReference type="Proteomes" id="UP001186944">
    <property type="component" value="Unassembled WGS sequence"/>
</dbReference>
<keyword evidence="1" id="KW-0732">Signal</keyword>
<protein>
    <submittedName>
        <fullName evidence="4">Uncharacterized protein</fullName>
    </submittedName>
</protein>
<dbReference type="PANTHER" id="PTHR24020:SF84">
    <property type="entry name" value="VWFA DOMAIN-CONTAINING PROTEIN"/>
    <property type="match status" value="1"/>
</dbReference>
<dbReference type="SMART" id="SM00327">
    <property type="entry name" value="VWA"/>
    <property type="match status" value="1"/>
</dbReference>
<feature type="domain" description="VWFA" evidence="2">
    <location>
        <begin position="187"/>
        <end position="362"/>
    </location>
</feature>
<dbReference type="Pfam" id="PF00092">
    <property type="entry name" value="VWA"/>
    <property type="match status" value="1"/>
</dbReference>
<accession>A0AA88XRE1</accession>